<protein>
    <submittedName>
        <fullName evidence="2">Uncharacterized protein</fullName>
    </submittedName>
</protein>
<keyword evidence="1" id="KW-0812">Transmembrane</keyword>
<evidence type="ECO:0000313" key="3">
    <source>
        <dbReference type="Proteomes" id="UP000748025"/>
    </source>
</evidence>
<comment type="caution">
    <text evidence="2">The sequence shown here is derived from an EMBL/GenBank/DDBJ whole genome shotgun (WGS) entry which is preliminary data.</text>
</comment>
<proteinExistence type="predicted"/>
<dbReference type="Proteomes" id="UP000748025">
    <property type="component" value="Unassembled WGS sequence"/>
</dbReference>
<keyword evidence="3" id="KW-1185">Reference proteome</keyword>
<gene>
    <name evidence="2" type="ORF">E4U43_003215</name>
</gene>
<feature type="transmembrane region" description="Helical" evidence="1">
    <location>
        <begin position="72"/>
        <end position="94"/>
    </location>
</feature>
<evidence type="ECO:0000313" key="2">
    <source>
        <dbReference type="EMBL" id="KAG5994515.1"/>
    </source>
</evidence>
<dbReference type="AlphaFoldDB" id="A0A9P7N5P9"/>
<keyword evidence="1" id="KW-1133">Transmembrane helix</keyword>
<keyword evidence="1" id="KW-0472">Membrane</keyword>
<name>A0A9P7N5P9_9HYPO</name>
<reference evidence="2" key="1">
    <citation type="journal article" date="2020" name="bioRxiv">
        <title>Whole genome comparisons of ergot fungi reveals the divergence and evolution of species within the genus Claviceps are the result of varying mechanisms driving genome evolution and host range expansion.</title>
        <authorList>
            <person name="Wyka S.A."/>
            <person name="Mondo S.J."/>
            <person name="Liu M."/>
            <person name="Dettman J."/>
            <person name="Nalam V."/>
            <person name="Broders K.D."/>
        </authorList>
    </citation>
    <scope>NUCLEOTIDE SEQUENCE</scope>
    <source>
        <strain evidence="2">CCC 602</strain>
    </source>
</reference>
<dbReference type="OrthoDB" id="5316527at2759"/>
<organism evidence="2 3">
    <name type="scientific">Claviceps pusilla</name>
    <dbReference type="NCBI Taxonomy" id="123648"/>
    <lineage>
        <taxon>Eukaryota</taxon>
        <taxon>Fungi</taxon>
        <taxon>Dikarya</taxon>
        <taxon>Ascomycota</taxon>
        <taxon>Pezizomycotina</taxon>
        <taxon>Sordariomycetes</taxon>
        <taxon>Hypocreomycetidae</taxon>
        <taxon>Hypocreales</taxon>
        <taxon>Clavicipitaceae</taxon>
        <taxon>Claviceps</taxon>
    </lineage>
</organism>
<evidence type="ECO:0000256" key="1">
    <source>
        <dbReference type="SAM" id="Phobius"/>
    </source>
</evidence>
<accession>A0A9P7N5P9</accession>
<sequence length="218" mass="25064">MLPRAAAAFRRASTVASLTSSTTVRRIPSINRQLSLRSFLKRNDKLPQDLPVYFPRNVNAAPPRLHAFRKRLGRAVFSTIAFYLCWQIFVAVVFDPLLDWADHEWENLSEKEKQEWEEVTEEHGDEPLLFLPFPFTRTEVKQPPYKGSDPEWLTFLALNKDPQAQKEIKFALAELIKKAVEKNPGCVKLLGGKDVKLKKMWLDIIYPPAPPPKHFISG</sequence>
<dbReference type="EMBL" id="SRPW01002223">
    <property type="protein sequence ID" value="KAG5994515.1"/>
    <property type="molecule type" value="Genomic_DNA"/>
</dbReference>